<feature type="compositionally biased region" description="Polar residues" evidence="12">
    <location>
        <begin position="1369"/>
        <end position="1400"/>
    </location>
</feature>
<dbReference type="PANTHER" id="PTHR23358">
    <property type="entry name" value="METHYLCYTOSINE DIOXYGENASE TET"/>
    <property type="match status" value="1"/>
</dbReference>
<dbReference type="GO" id="GO:0141166">
    <property type="term" value="P:chromosomal 5-methylcytosine DNA demethylation pathway"/>
    <property type="evidence" value="ECO:0007669"/>
    <property type="project" value="UniProtKB-UniRule"/>
</dbReference>
<feature type="compositionally biased region" description="Polar residues" evidence="12">
    <location>
        <begin position="299"/>
        <end position="308"/>
    </location>
</feature>
<evidence type="ECO:0000313" key="15">
    <source>
        <dbReference type="Proteomes" id="UP000053268"/>
    </source>
</evidence>
<feature type="region of interest" description="Disordered" evidence="12">
    <location>
        <begin position="1788"/>
        <end position="1830"/>
    </location>
</feature>
<comment type="cofactor">
    <cofactor evidence="11">
        <name>Zn(2+)</name>
        <dbReference type="ChEBI" id="CHEBI:29105"/>
    </cofactor>
    <text evidence="11">The zinc ions have a structural role.</text>
</comment>
<evidence type="ECO:0000313" key="14">
    <source>
        <dbReference type="EMBL" id="KPJ01612.1"/>
    </source>
</evidence>
<feature type="compositionally biased region" description="Polar residues" evidence="12">
    <location>
        <begin position="233"/>
        <end position="252"/>
    </location>
</feature>
<feature type="region of interest" description="Disordered" evidence="12">
    <location>
        <begin position="74"/>
        <end position="106"/>
    </location>
</feature>
<feature type="compositionally biased region" description="Low complexity" evidence="12">
    <location>
        <begin position="1431"/>
        <end position="1447"/>
    </location>
</feature>
<evidence type="ECO:0000256" key="9">
    <source>
        <dbReference type="ARBA" id="ARBA00047840"/>
    </source>
</evidence>
<feature type="region of interest" description="Disordered" evidence="12">
    <location>
        <begin position="275"/>
        <end position="329"/>
    </location>
</feature>
<dbReference type="Proteomes" id="UP000053268">
    <property type="component" value="Unassembled WGS sequence"/>
</dbReference>
<feature type="compositionally biased region" description="Basic and acidic residues" evidence="12">
    <location>
        <begin position="1470"/>
        <end position="1484"/>
    </location>
</feature>
<evidence type="ECO:0000256" key="8">
    <source>
        <dbReference type="ARBA" id="ARBA00023004"/>
    </source>
</evidence>
<feature type="compositionally biased region" description="Low complexity" evidence="12">
    <location>
        <begin position="218"/>
        <end position="231"/>
    </location>
</feature>
<comment type="catalytic activity">
    <reaction evidence="9 11">
        <text>a 5-formyl-2'-deoxycytidine in DNA + 2-oxoglutarate + O2 = a 5-carboxyl-2'-deoxycytidine in DNA + succinate + CO2 + H(+)</text>
        <dbReference type="Rhea" id="RHEA:53832"/>
        <dbReference type="Rhea" id="RHEA-COMP:13656"/>
        <dbReference type="Rhea" id="RHEA-COMP:13657"/>
        <dbReference type="ChEBI" id="CHEBI:15378"/>
        <dbReference type="ChEBI" id="CHEBI:15379"/>
        <dbReference type="ChEBI" id="CHEBI:16526"/>
        <dbReference type="ChEBI" id="CHEBI:16810"/>
        <dbReference type="ChEBI" id="CHEBI:30031"/>
        <dbReference type="ChEBI" id="CHEBI:137731"/>
        <dbReference type="ChEBI" id="CHEBI:137732"/>
        <dbReference type="EC" id="1.14.11.80"/>
    </reaction>
</comment>
<sequence length="1885" mass="209570">MSMNSLVPNQTLDPKFVYKQVRTPKWQPIHGQLTFPEPPGPRARFRTPSYRGRKPLGGSVVPVPGVAGLSPGVPAAASPAPAPHTPAAPSPAPAATPAMKQDHPSQPMAPMPFYAGDPNRFPTTWQTDPSQGWQNQFIQQIPTQTGQTTLDYQGAHTPYATSPHYQANTTYTVQNVATTFDVTNNTYYQAGVQAVPAQRPPSNRGAYTPVPSPRAPHYATEYQQQYAQAATPGVTSGSDSRPASAISYQSSVPTTAASVYTVSQPNYERTEYATEHAEDYNSGDGATGDSNNDGDRQEQNGTNGQHSGNAEPGYLQGSNGPRASLDCSGVNLNSRLKTMILNKQSHTRDGTNTPPDKGDPGEGPPRGLDDRKGGISTNDDKNTTGHFLSYSHHLRDNYRIGEQAYSAAGNYSHGAHAYGVSEFGGGGHHVWEGGTDVPRSYDKNFPSVNASKAQKLPSYSDMRGQYNVYSNLTTTVDSQKYPEVFGNDNLSFPQQDSKDFQSKMLIGPVSEMNQQTSAREINAQKKHFEREAYDAKFRHPNAPLIPKLEFPDNYQYKKEERIKPETVRTSCQNTYKKPNETNLTNTYREFPNGSLAKANQNTVLPPISTIKQENFGPKQQAYQNFQNYGFERRQENHENFVQNPRVQENIGFQRYNKNYEQKTHKTFENLGNSERNIPIEPKPPFYIEQIKSEHSPPGHKIYKNINYGPPKNEPYMFPGDGGPVAIRNEVGYSCCRQGSTRKPPPEHLRDGACPGLQTKDEILEDDPDSTEKSDSKNSSKPGTPVPDNTAKPKENQFNYSKEYLDNLEKLRNSSRTEVPDCNCFPADKNPPEPGSYYTHLGAASSLAELRKELETRTGLSGKELRIEKICYTGKEGKTAQGCPMAKWIIRRANYTEKVLVVVKCRNGHKCTSAWIVVCLVAWDGIPQSEADLDYTLLSHKLNRYGLPTTRRCATNENRTCACQGLDPETCGASYSFGCSWSMYYNGCKYARSKTVRKFRLSVKTEEAEIEERMNVLATLLSPLYMNLAPKSFENQCQFEKEASDCRLGFKPGRPFSGVTACIDFCAHAHRDLHNMHNGCTAVVTLARHRGPARAEHEQLHVLPLYVLDNTDEFGSVDGQEDKVRSGALQILDKFPMEVRVRSVPLQPCRRHGKKRKDEESSDNANSTANTATQQNSNNQKKQQQNTATPRTPQPNDNRNNASPKTQSSASPRANTPAMNQPNPPFSNNSPYNSAFVNPNMHNNSSGLINPNLSNPALLDMASMIDNFTDAQLQSNQISSTVLDSPYNPYDQSYNLHHQNSMYNPNNVSPLIKNTCQNPNPNQLPSFASGLQKRDQPFNTNQEQIPPANQWPDFANAEMFNNVVKEDPDSTTAHLNGPANNFSPDSNRSETNSDQMSQKNTSENDKQSLIGDITNKMPEFDMPNSPRLTEISQKSQSTPASPAPSQISELKSPSNDTLISPDARKSVWKSPDSKNWDPLKPKEAANAENDNSLFRVPKARPPSRSQLVNPLAGVENTTFLKPYPPSDKPHFSQGYEHRSPYDNRTNTISQPPTSQGNFTINHEDMNQSMGVSNKPVQEFAGNFHPVSQNNFGNQTSVPYSNYPQMTNAYPFPPSPYGHFNPYENSYNDYNSLAYYNAEKYKREELIRNSHCYNSYGYQYNPNFTPNFYQNPSPNWCQSSPNWCLYPPPFSIPYPPEPPKAEPIGEVTEVSDNLECFKDSQMGGVAIALGHGSVLFECAKHEMHSTTAVKSPNRVNPTRISLVFYQHRNLNRPKHGLEEWEEKMRLKKLGLNPATPGTPGPNSNSASPASTPGPEQRQTPGPEKWKNNEDAIPGGYSSLAALVEATNAAKKSGQIMLRTDTHTTMSWTTLFPMHPCTVTGPYQESAT</sequence>
<feature type="compositionally biased region" description="Pro residues" evidence="12">
    <location>
        <begin position="80"/>
        <end position="94"/>
    </location>
</feature>
<dbReference type="SMART" id="SM01333">
    <property type="entry name" value="Tet_JBP"/>
    <property type="match status" value="1"/>
</dbReference>
<evidence type="ECO:0000256" key="10">
    <source>
        <dbReference type="ARBA" id="ARBA00049431"/>
    </source>
</evidence>
<dbReference type="CDD" id="cd18892">
    <property type="entry name" value="TET"/>
    <property type="match status" value="1"/>
</dbReference>
<comment type="catalytic activity">
    <reaction evidence="11">
        <text>a 5-methyl-2'-deoxycytidine in DNA + 2-oxoglutarate + O2 = a 5-hydroxymethyl-2'-deoxycytidine in DNA + succinate + CO2</text>
        <dbReference type="Rhea" id="RHEA:52636"/>
        <dbReference type="Rhea" id="RHEA-COMP:11370"/>
        <dbReference type="Rhea" id="RHEA-COMP:13315"/>
        <dbReference type="ChEBI" id="CHEBI:15379"/>
        <dbReference type="ChEBI" id="CHEBI:16526"/>
        <dbReference type="ChEBI" id="CHEBI:16810"/>
        <dbReference type="ChEBI" id="CHEBI:30031"/>
        <dbReference type="ChEBI" id="CHEBI:85454"/>
        <dbReference type="ChEBI" id="CHEBI:136731"/>
        <dbReference type="EC" id="1.14.11.80"/>
    </reaction>
</comment>
<keyword evidence="7 11" id="KW-0560">Oxidoreductase</keyword>
<evidence type="ECO:0000256" key="6">
    <source>
        <dbReference type="ARBA" id="ARBA00022964"/>
    </source>
</evidence>
<comment type="catalytic activity">
    <reaction evidence="10 11">
        <text>a 5-hydroxymethyl-2'-deoxycytidine in DNA + 2-oxoglutarate + O2 = a 5-formyl-2'-deoxycytidine in DNA + succinate + CO2 + H2O</text>
        <dbReference type="Rhea" id="RHEA:53828"/>
        <dbReference type="Rhea" id="RHEA-COMP:13315"/>
        <dbReference type="Rhea" id="RHEA-COMP:13656"/>
        <dbReference type="ChEBI" id="CHEBI:15377"/>
        <dbReference type="ChEBI" id="CHEBI:15379"/>
        <dbReference type="ChEBI" id="CHEBI:16526"/>
        <dbReference type="ChEBI" id="CHEBI:16810"/>
        <dbReference type="ChEBI" id="CHEBI:30031"/>
        <dbReference type="ChEBI" id="CHEBI:136731"/>
        <dbReference type="ChEBI" id="CHEBI:137731"/>
        <dbReference type="EC" id="1.14.11.80"/>
    </reaction>
</comment>
<gene>
    <name evidence="14" type="ORF">RR46_08649</name>
</gene>
<evidence type="ECO:0000256" key="11">
    <source>
        <dbReference type="RuleBase" id="RU367064"/>
    </source>
</evidence>
<dbReference type="GO" id="GO:0008270">
    <property type="term" value="F:zinc ion binding"/>
    <property type="evidence" value="ECO:0007669"/>
    <property type="project" value="UniProtKB-UniRule"/>
</dbReference>
<keyword evidence="8 11" id="KW-0408">Iron</keyword>
<comment type="similarity">
    <text evidence="2 11">Belongs to the TET family.</text>
</comment>
<dbReference type="GO" id="GO:0045944">
    <property type="term" value="P:positive regulation of transcription by RNA polymerase II"/>
    <property type="evidence" value="ECO:0007669"/>
    <property type="project" value="TreeGrafter"/>
</dbReference>
<dbReference type="InterPro" id="IPR024779">
    <property type="entry name" value="2OGFeDO_JBP1/TET_oxygenase_dom"/>
</dbReference>
<feature type="compositionally biased region" description="Polar residues" evidence="12">
    <location>
        <begin position="1189"/>
        <end position="1220"/>
    </location>
</feature>
<evidence type="ECO:0000256" key="12">
    <source>
        <dbReference type="SAM" id="MobiDB-lite"/>
    </source>
</evidence>
<dbReference type="GO" id="GO:0040029">
    <property type="term" value="P:epigenetic regulation of gene expression"/>
    <property type="evidence" value="ECO:0007669"/>
    <property type="project" value="InterPro"/>
</dbReference>
<evidence type="ECO:0000256" key="5">
    <source>
        <dbReference type="ARBA" id="ARBA00022833"/>
    </source>
</evidence>
<feature type="region of interest" description="Disordered" evidence="12">
    <location>
        <begin position="29"/>
        <end position="57"/>
    </location>
</feature>
<keyword evidence="6 11" id="KW-0223">Dioxygenase</keyword>
<comment type="subcellular location">
    <subcellularLocation>
        <location evidence="1">Chromosome</location>
    </subcellularLocation>
</comment>
<evidence type="ECO:0000259" key="13">
    <source>
        <dbReference type="SMART" id="SM01333"/>
    </source>
</evidence>
<dbReference type="InterPro" id="IPR046942">
    <property type="entry name" value="TET_oxygenase"/>
</dbReference>
<comment type="cofactor">
    <cofactor evidence="11">
        <name>Fe(2+)</name>
        <dbReference type="ChEBI" id="CHEBI:29033"/>
    </cofactor>
    <text evidence="11">Binds 1 Fe(2+) ion per subunit.</text>
</comment>
<evidence type="ECO:0000256" key="3">
    <source>
        <dbReference type="ARBA" id="ARBA00022454"/>
    </source>
</evidence>
<feature type="region of interest" description="Disordered" evidence="12">
    <location>
        <begin position="1366"/>
        <end position="1506"/>
    </location>
</feature>
<feature type="domain" description="Methylcytosine dioxygenase TET1-3 oxygenase" evidence="13">
    <location>
        <begin position="979"/>
        <end position="1766"/>
    </location>
</feature>
<feature type="region of interest" description="Disordered" evidence="12">
    <location>
        <begin position="1318"/>
        <end position="1351"/>
    </location>
</feature>
<keyword evidence="4 11" id="KW-0479">Metal-binding</keyword>
<reference evidence="14 15" key="1">
    <citation type="journal article" date="2015" name="Nat. Commun.">
        <title>Outbred genome sequencing and CRISPR/Cas9 gene editing in butterflies.</title>
        <authorList>
            <person name="Li X."/>
            <person name="Fan D."/>
            <person name="Zhang W."/>
            <person name="Liu G."/>
            <person name="Zhang L."/>
            <person name="Zhao L."/>
            <person name="Fang X."/>
            <person name="Chen L."/>
            <person name="Dong Y."/>
            <person name="Chen Y."/>
            <person name="Ding Y."/>
            <person name="Zhao R."/>
            <person name="Feng M."/>
            <person name="Zhu Y."/>
            <person name="Feng Y."/>
            <person name="Jiang X."/>
            <person name="Zhu D."/>
            <person name="Xiang H."/>
            <person name="Feng X."/>
            <person name="Li S."/>
            <person name="Wang J."/>
            <person name="Zhang G."/>
            <person name="Kronforst M.R."/>
            <person name="Wang W."/>
        </authorList>
    </citation>
    <scope>NUCLEOTIDE SEQUENCE [LARGE SCALE GENOMIC DNA]</scope>
    <source>
        <strain evidence="14">Ya'a_city_454_Px</strain>
        <tissue evidence="14">Whole body</tissue>
    </source>
</reference>
<dbReference type="EC" id="1.14.11.80" evidence="11"/>
<dbReference type="GO" id="GO:0070579">
    <property type="term" value="F:DNA 5-methylcytosine dioxygenase activity"/>
    <property type="evidence" value="ECO:0007669"/>
    <property type="project" value="UniProtKB-UniRule"/>
</dbReference>
<keyword evidence="5 11" id="KW-0862">Zinc</keyword>
<dbReference type="STRING" id="66420.A0A194Q7U7"/>
<dbReference type="InterPro" id="IPR040175">
    <property type="entry name" value="TET1/2/3"/>
</dbReference>
<dbReference type="Pfam" id="PF12851">
    <property type="entry name" value="Tet_JBP"/>
    <property type="match status" value="1"/>
</dbReference>
<feature type="compositionally biased region" description="Low complexity" evidence="12">
    <location>
        <begin position="1798"/>
        <end position="1812"/>
    </location>
</feature>
<accession>A0A194Q7U7</accession>
<evidence type="ECO:0000256" key="1">
    <source>
        <dbReference type="ARBA" id="ARBA00004286"/>
    </source>
</evidence>
<feature type="region of interest" description="Disordered" evidence="12">
    <location>
        <begin position="196"/>
        <end position="252"/>
    </location>
</feature>
<feature type="compositionally biased region" description="Basic and acidic residues" evidence="12">
    <location>
        <begin position="367"/>
        <end position="383"/>
    </location>
</feature>
<feature type="region of interest" description="Disordered" evidence="12">
    <location>
        <begin position="736"/>
        <end position="798"/>
    </location>
</feature>
<keyword evidence="3" id="KW-0158">Chromosome</keyword>
<evidence type="ECO:0000256" key="2">
    <source>
        <dbReference type="ARBA" id="ARBA00007502"/>
    </source>
</evidence>
<dbReference type="EMBL" id="KQ459324">
    <property type="protein sequence ID" value="KPJ01612.1"/>
    <property type="molecule type" value="Genomic_DNA"/>
</dbReference>
<name>A0A194Q7U7_PAPXU</name>
<feature type="compositionally biased region" description="Low complexity" evidence="12">
    <location>
        <begin position="1163"/>
        <end position="1188"/>
    </location>
</feature>
<comment type="function">
    <text evidence="11">Dioxygenase that catalyzes the conversion of the modified genomic base 5-methylcytosine (5mC) into 5-hydroxymethylcytosine (5hmC) and plays a key role in epigenetic chromatin reprogramming during embryonic development.</text>
</comment>
<feature type="region of interest" description="Disordered" evidence="12">
    <location>
        <begin position="341"/>
        <end position="387"/>
    </location>
</feature>
<evidence type="ECO:0000256" key="4">
    <source>
        <dbReference type="ARBA" id="ARBA00022723"/>
    </source>
</evidence>
<dbReference type="PANTHER" id="PTHR23358:SF6">
    <property type="entry name" value="METHYLCYTOSINE DIOXYGENASE TET"/>
    <property type="match status" value="1"/>
</dbReference>
<organism evidence="14 15">
    <name type="scientific">Papilio xuthus</name>
    <name type="common">Asian swallowtail butterfly</name>
    <dbReference type="NCBI Taxonomy" id="66420"/>
    <lineage>
        <taxon>Eukaryota</taxon>
        <taxon>Metazoa</taxon>
        <taxon>Ecdysozoa</taxon>
        <taxon>Arthropoda</taxon>
        <taxon>Hexapoda</taxon>
        <taxon>Insecta</taxon>
        <taxon>Pterygota</taxon>
        <taxon>Neoptera</taxon>
        <taxon>Endopterygota</taxon>
        <taxon>Lepidoptera</taxon>
        <taxon>Glossata</taxon>
        <taxon>Ditrysia</taxon>
        <taxon>Papilionoidea</taxon>
        <taxon>Papilionidae</taxon>
        <taxon>Papilioninae</taxon>
        <taxon>Papilio</taxon>
    </lineage>
</organism>
<protein>
    <recommendedName>
        <fullName evidence="11">Methylcytosine dioxygenase TET</fullName>
        <ecNumber evidence="11">1.14.11.80</ecNumber>
    </recommendedName>
</protein>
<proteinExistence type="inferred from homology"/>
<keyword evidence="15" id="KW-1185">Reference proteome</keyword>
<dbReference type="GO" id="GO:0005634">
    <property type="term" value="C:nucleus"/>
    <property type="evidence" value="ECO:0007669"/>
    <property type="project" value="UniProtKB-UniRule"/>
</dbReference>
<dbReference type="GO" id="GO:0005694">
    <property type="term" value="C:chromosome"/>
    <property type="evidence" value="ECO:0007669"/>
    <property type="project" value="UniProtKB-SubCell"/>
</dbReference>
<evidence type="ECO:0000256" key="7">
    <source>
        <dbReference type="ARBA" id="ARBA00023002"/>
    </source>
</evidence>
<feature type="region of interest" description="Disordered" evidence="12">
    <location>
        <begin position="1142"/>
        <end position="1237"/>
    </location>
</feature>
<feature type="compositionally biased region" description="Polar residues" evidence="12">
    <location>
        <begin position="1448"/>
        <end position="1457"/>
    </location>
</feature>